<evidence type="ECO:0000256" key="3">
    <source>
        <dbReference type="ARBA" id="ARBA00005179"/>
    </source>
</evidence>
<evidence type="ECO:0000256" key="2">
    <source>
        <dbReference type="ARBA" id="ARBA00004167"/>
    </source>
</evidence>
<keyword evidence="6 18" id="KW-0349">Heme</keyword>
<dbReference type="InterPro" id="IPR017972">
    <property type="entry name" value="Cyt_P450_CS"/>
</dbReference>
<keyword evidence="8" id="KW-0645">Protease</keyword>
<dbReference type="SUPFAM" id="SSF53474">
    <property type="entry name" value="alpha/beta-Hydrolases"/>
    <property type="match status" value="1"/>
</dbReference>
<dbReference type="PROSITE" id="PS00131">
    <property type="entry name" value="CARBOXYPEPT_SER_SER"/>
    <property type="match status" value="1"/>
</dbReference>
<keyword evidence="20" id="KW-1185">Reference proteome</keyword>
<name>A0ABR3FL05_9AGAR</name>
<evidence type="ECO:0000256" key="16">
    <source>
        <dbReference type="ARBA" id="ARBA00023136"/>
    </source>
</evidence>
<reference evidence="19 20" key="1">
    <citation type="submission" date="2024-02" db="EMBL/GenBank/DDBJ databases">
        <title>A draft genome for the cacao thread blight pathogen Marasmius crinis-equi.</title>
        <authorList>
            <person name="Cohen S.P."/>
            <person name="Baruah I.K."/>
            <person name="Amoako-Attah I."/>
            <person name="Bukari Y."/>
            <person name="Meinhardt L.W."/>
            <person name="Bailey B.A."/>
        </authorList>
    </citation>
    <scope>NUCLEOTIDE SEQUENCE [LARGE SCALE GENOMIC DNA]</scope>
    <source>
        <strain evidence="19 20">GH-76</strain>
    </source>
</reference>
<evidence type="ECO:0000256" key="13">
    <source>
        <dbReference type="ARBA" id="ARBA00023002"/>
    </source>
</evidence>
<evidence type="ECO:0000256" key="1">
    <source>
        <dbReference type="ARBA" id="ARBA00001971"/>
    </source>
</evidence>
<dbReference type="InterPro" id="IPR002401">
    <property type="entry name" value="Cyt_P450_E_grp-I"/>
</dbReference>
<keyword evidence="7" id="KW-0121">Carboxypeptidase</keyword>
<evidence type="ECO:0000256" key="10">
    <source>
        <dbReference type="ARBA" id="ARBA00022723"/>
    </source>
</evidence>
<keyword evidence="13 18" id="KW-0560">Oxidoreductase</keyword>
<evidence type="ECO:0000313" key="20">
    <source>
        <dbReference type="Proteomes" id="UP001465976"/>
    </source>
</evidence>
<evidence type="ECO:0000256" key="17">
    <source>
        <dbReference type="ARBA" id="ARBA00023180"/>
    </source>
</evidence>
<evidence type="ECO:0000256" key="7">
    <source>
        <dbReference type="ARBA" id="ARBA00022645"/>
    </source>
</evidence>
<comment type="subcellular location">
    <subcellularLocation>
        <location evidence="2">Membrane</location>
        <topology evidence="2">Single-pass membrane protein</topology>
    </subcellularLocation>
</comment>
<evidence type="ECO:0000256" key="4">
    <source>
        <dbReference type="ARBA" id="ARBA00009431"/>
    </source>
</evidence>
<evidence type="ECO:0008006" key="21">
    <source>
        <dbReference type="Google" id="ProtNLM"/>
    </source>
</evidence>
<dbReference type="SUPFAM" id="SSF48264">
    <property type="entry name" value="Cytochrome P450"/>
    <property type="match status" value="1"/>
</dbReference>
<accession>A0ABR3FL05</accession>
<keyword evidence="9" id="KW-0812">Transmembrane</keyword>
<evidence type="ECO:0000256" key="6">
    <source>
        <dbReference type="ARBA" id="ARBA00022617"/>
    </source>
</evidence>
<keyword evidence="15 18" id="KW-0503">Monooxygenase</keyword>
<dbReference type="Gene3D" id="1.10.630.10">
    <property type="entry name" value="Cytochrome P450"/>
    <property type="match status" value="1"/>
</dbReference>
<dbReference type="PROSITE" id="PS00086">
    <property type="entry name" value="CYTOCHROME_P450"/>
    <property type="match status" value="1"/>
</dbReference>
<dbReference type="InterPro" id="IPR001563">
    <property type="entry name" value="Peptidase_S10"/>
</dbReference>
<comment type="cofactor">
    <cofactor evidence="1">
        <name>heme</name>
        <dbReference type="ChEBI" id="CHEBI:30413"/>
    </cofactor>
</comment>
<evidence type="ECO:0000256" key="11">
    <source>
        <dbReference type="ARBA" id="ARBA00022801"/>
    </source>
</evidence>
<keyword evidence="14 18" id="KW-0408">Iron</keyword>
<dbReference type="InterPro" id="IPR050364">
    <property type="entry name" value="Cytochrome_P450_fung"/>
</dbReference>
<keyword evidence="16" id="KW-0472">Membrane</keyword>
<comment type="similarity">
    <text evidence="5 18">Belongs to the cytochrome P450 family.</text>
</comment>
<protein>
    <recommendedName>
        <fullName evidence="21">Carboxypeptidase</fullName>
    </recommendedName>
</protein>
<comment type="similarity">
    <text evidence="4">Belongs to the peptidase S10 family.</text>
</comment>
<dbReference type="InterPro" id="IPR029058">
    <property type="entry name" value="AB_hydrolase_fold"/>
</dbReference>
<proteinExistence type="inferred from homology"/>
<evidence type="ECO:0000313" key="19">
    <source>
        <dbReference type="EMBL" id="KAL0575892.1"/>
    </source>
</evidence>
<feature type="non-terminal residue" evidence="19">
    <location>
        <position position="1"/>
    </location>
</feature>
<evidence type="ECO:0000256" key="9">
    <source>
        <dbReference type="ARBA" id="ARBA00022692"/>
    </source>
</evidence>
<gene>
    <name evidence="19" type="ORF">V5O48_006092</name>
</gene>
<dbReference type="InterPro" id="IPR018202">
    <property type="entry name" value="Ser_caboxypep_ser_AS"/>
</dbReference>
<evidence type="ECO:0000256" key="5">
    <source>
        <dbReference type="ARBA" id="ARBA00010617"/>
    </source>
</evidence>
<dbReference type="InterPro" id="IPR036396">
    <property type="entry name" value="Cyt_P450_sf"/>
</dbReference>
<dbReference type="Pfam" id="PF00067">
    <property type="entry name" value="p450"/>
    <property type="match status" value="1"/>
</dbReference>
<dbReference type="PANTHER" id="PTHR46300">
    <property type="entry name" value="P450, PUTATIVE (EUROFUNG)-RELATED-RELATED"/>
    <property type="match status" value="1"/>
</dbReference>
<dbReference type="InterPro" id="IPR001128">
    <property type="entry name" value="Cyt_P450"/>
</dbReference>
<dbReference type="PRINTS" id="PR00463">
    <property type="entry name" value="EP450I"/>
</dbReference>
<keyword evidence="10 18" id="KW-0479">Metal-binding</keyword>
<evidence type="ECO:0000256" key="14">
    <source>
        <dbReference type="ARBA" id="ARBA00023004"/>
    </source>
</evidence>
<dbReference type="Gene3D" id="3.40.50.1820">
    <property type="entry name" value="alpha/beta hydrolase"/>
    <property type="match status" value="1"/>
</dbReference>
<evidence type="ECO:0000256" key="12">
    <source>
        <dbReference type="ARBA" id="ARBA00022989"/>
    </source>
</evidence>
<evidence type="ECO:0000256" key="15">
    <source>
        <dbReference type="ARBA" id="ARBA00023033"/>
    </source>
</evidence>
<dbReference type="Proteomes" id="UP001465976">
    <property type="component" value="Unassembled WGS sequence"/>
</dbReference>
<keyword evidence="11" id="KW-0378">Hydrolase</keyword>
<keyword evidence="17" id="KW-0325">Glycoprotein</keyword>
<keyword evidence="12" id="KW-1133">Transmembrane helix</keyword>
<comment type="pathway">
    <text evidence="3">Secondary metabolite biosynthesis.</text>
</comment>
<dbReference type="PANTHER" id="PTHR46300:SF2">
    <property type="entry name" value="CYTOCHROME P450 MONOOXYGENASE ALNH-RELATED"/>
    <property type="match status" value="1"/>
</dbReference>
<evidence type="ECO:0000256" key="18">
    <source>
        <dbReference type="RuleBase" id="RU000461"/>
    </source>
</evidence>
<organism evidence="19 20">
    <name type="scientific">Marasmius crinis-equi</name>
    <dbReference type="NCBI Taxonomy" id="585013"/>
    <lineage>
        <taxon>Eukaryota</taxon>
        <taxon>Fungi</taxon>
        <taxon>Dikarya</taxon>
        <taxon>Basidiomycota</taxon>
        <taxon>Agaricomycotina</taxon>
        <taxon>Agaricomycetes</taxon>
        <taxon>Agaricomycetidae</taxon>
        <taxon>Agaricales</taxon>
        <taxon>Marasmiineae</taxon>
        <taxon>Marasmiaceae</taxon>
        <taxon>Marasmius</taxon>
    </lineage>
</organism>
<sequence length="389" mass="43494">LHLPSWFPGTYYANVARSHFKTIRKLYDVPLEFVQAGMKTKNYEKCFASEQLQELDDSGTEDPEAVDDIKGAAASIFSGGVDTTFAALQAFYLAMVHHPEYQKRAYEEIVSVVGENALPDLSNRESLPFVDAIAQEVFRWNTIGPIGIPHRAINDDIYNDMYIPKGAMVVANIRGMSLNENVYSNPKAFDPSRFLPQPQGKGEPPFPSGFGFGRRICPGRHFADIALWNAIACTLATLEILPVKRADGKLPEMVFSEALVRSLQSRRQRNDRLQFVFLELEREHILIDQPVGVGFSYAEYGESVSTTQEAAQDITAFVAIFFENFNQFKGRPFHMAGESYGGRYIPVFVSAVYDQNALLVEAGMTPVNLSSIMIGNGMPDFFEALWSRV</sequence>
<evidence type="ECO:0000256" key="8">
    <source>
        <dbReference type="ARBA" id="ARBA00022670"/>
    </source>
</evidence>
<comment type="caution">
    <text evidence="19">The sequence shown here is derived from an EMBL/GenBank/DDBJ whole genome shotgun (WGS) entry which is preliminary data.</text>
</comment>
<dbReference type="EMBL" id="JBAHYK010000265">
    <property type="protein sequence ID" value="KAL0575892.1"/>
    <property type="molecule type" value="Genomic_DNA"/>
</dbReference>
<dbReference type="Pfam" id="PF00450">
    <property type="entry name" value="Peptidase_S10"/>
    <property type="match status" value="1"/>
</dbReference>